<dbReference type="RefSeq" id="XP_062688132.1">
    <property type="nucleotide sequence ID" value="XM_062838445.1"/>
</dbReference>
<name>A0AAJ0HYE1_9PEZI</name>
<gene>
    <name evidence="4" type="ORF">B0T23DRAFT_399823</name>
</gene>
<dbReference type="PROSITE" id="PS50088">
    <property type="entry name" value="ANK_REPEAT"/>
    <property type="match status" value="1"/>
</dbReference>
<dbReference type="GeneID" id="87876067"/>
<dbReference type="AlphaFoldDB" id="A0AAJ0HYE1"/>
<keyword evidence="1" id="KW-0677">Repeat</keyword>
<evidence type="ECO:0000256" key="1">
    <source>
        <dbReference type="ARBA" id="ARBA00022737"/>
    </source>
</evidence>
<dbReference type="InterPro" id="IPR036770">
    <property type="entry name" value="Ankyrin_rpt-contain_sf"/>
</dbReference>
<evidence type="ECO:0000313" key="5">
    <source>
        <dbReference type="Proteomes" id="UP001285908"/>
    </source>
</evidence>
<accession>A0AAJ0HYE1</accession>
<keyword evidence="5" id="KW-1185">Reference proteome</keyword>
<sequence>MAAESDFITACETGNVEAVTRILENEVVSDDQLQKGLSKAAWGSHPAVADILLSKGAKVDRSSFVGSATRGDPTMFELFIKYGFDINSTEFEDGTALRMSVGKENLMRWLLAHGADPNVAHDQAPSPLVSAVVAKEGGDAMRLLLEHGAALEPNILHYVIGSRERNKMSDIRERVQQLVRAGADINHIDPKRKGTPLHCAAWHYRGDIVEALIELGADPNVVFNGRTAADVAKDKSQEHKAYLTIYDFLKGKTKVTPGESTLLPLLQAHEMKTSLVPLTARGSLVLLVTLIVLSASTLLSLSGRANFAGDQTHLSLKRSPKFLSLPPLPFKKRDGCGNTSQGQKACGACRPPVVFTIADSFSARAYHVQVGHEAINVSSAVLAERAITEPTPGQEDQFTFHEIPKATQMVWEVPEGTDVNTALFTPFDGNEAVSVGTSHLCGCTSLVIISQRGVYTTHYWENISFDPDDDFRLTVKGVKETNEQVFVRTVLTPLQNGASRRTVVSQEKLDPRKIGNDEGDNIRAFLVRPDGPANDQYVEDYQQKWSRIKSTVGGIVSLLDPNTEAGRARWQEVIYEPTDNQRVLDNQANGRILIKYDPDHEGKKKVILWVERRKIYEHEWN</sequence>
<dbReference type="PANTHER" id="PTHR24189">
    <property type="entry name" value="MYOTROPHIN"/>
    <property type="match status" value="1"/>
</dbReference>
<dbReference type="EMBL" id="JAULSX010000010">
    <property type="protein sequence ID" value="KAK3485228.1"/>
    <property type="molecule type" value="Genomic_DNA"/>
</dbReference>
<dbReference type="SUPFAM" id="SSF48403">
    <property type="entry name" value="Ankyrin repeat"/>
    <property type="match status" value="1"/>
</dbReference>
<feature type="repeat" description="ANK" evidence="3">
    <location>
        <begin position="192"/>
        <end position="224"/>
    </location>
</feature>
<dbReference type="Gene3D" id="1.25.40.20">
    <property type="entry name" value="Ankyrin repeat-containing domain"/>
    <property type="match status" value="2"/>
</dbReference>
<dbReference type="InterPro" id="IPR050745">
    <property type="entry name" value="Multifunctional_regulatory"/>
</dbReference>
<evidence type="ECO:0000256" key="3">
    <source>
        <dbReference type="PROSITE-ProRule" id="PRU00023"/>
    </source>
</evidence>
<dbReference type="Proteomes" id="UP001285908">
    <property type="component" value="Unassembled WGS sequence"/>
</dbReference>
<dbReference type="Pfam" id="PF00023">
    <property type="entry name" value="Ank"/>
    <property type="match status" value="1"/>
</dbReference>
<protein>
    <submittedName>
        <fullName evidence="4">Ankyrin repeat-containing domain protein</fullName>
    </submittedName>
</protein>
<organism evidence="4 5">
    <name type="scientific">Neurospora hispaniola</name>
    <dbReference type="NCBI Taxonomy" id="588809"/>
    <lineage>
        <taxon>Eukaryota</taxon>
        <taxon>Fungi</taxon>
        <taxon>Dikarya</taxon>
        <taxon>Ascomycota</taxon>
        <taxon>Pezizomycotina</taxon>
        <taxon>Sordariomycetes</taxon>
        <taxon>Sordariomycetidae</taxon>
        <taxon>Sordariales</taxon>
        <taxon>Sordariaceae</taxon>
        <taxon>Neurospora</taxon>
    </lineage>
</organism>
<reference evidence="4 5" key="1">
    <citation type="journal article" date="2023" name="Mol. Phylogenet. Evol.">
        <title>Genome-scale phylogeny and comparative genomics of the fungal order Sordariales.</title>
        <authorList>
            <person name="Hensen N."/>
            <person name="Bonometti L."/>
            <person name="Westerberg I."/>
            <person name="Brannstrom I.O."/>
            <person name="Guillou S."/>
            <person name="Cros-Aarteil S."/>
            <person name="Calhoun S."/>
            <person name="Haridas S."/>
            <person name="Kuo A."/>
            <person name="Mondo S."/>
            <person name="Pangilinan J."/>
            <person name="Riley R."/>
            <person name="LaButti K."/>
            <person name="Andreopoulos B."/>
            <person name="Lipzen A."/>
            <person name="Chen C."/>
            <person name="Yan M."/>
            <person name="Daum C."/>
            <person name="Ng V."/>
            <person name="Clum A."/>
            <person name="Steindorff A."/>
            <person name="Ohm R.A."/>
            <person name="Martin F."/>
            <person name="Silar P."/>
            <person name="Natvig D.O."/>
            <person name="Lalanne C."/>
            <person name="Gautier V."/>
            <person name="Ament-Velasquez S.L."/>
            <person name="Kruys A."/>
            <person name="Hutchinson M.I."/>
            <person name="Powell A.J."/>
            <person name="Barry K."/>
            <person name="Miller A.N."/>
            <person name="Grigoriev I.V."/>
            <person name="Debuchy R."/>
            <person name="Gladieux P."/>
            <person name="Hiltunen Thoren M."/>
            <person name="Johannesson H."/>
        </authorList>
    </citation>
    <scope>NUCLEOTIDE SEQUENCE [LARGE SCALE GENOMIC DNA]</scope>
    <source>
        <strain evidence="4 5">FGSC 10403</strain>
    </source>
</reference>
<dbReference type="InterPro" id="IPR002110">
    <property type="entry name" value="Ankyrin_rpt"/>
</dbReference>
<keyword evidence="2 3" id="KW-0040">ANK repeat</keyword>
<dbReference type="PANTHER" id="PTHR24189:SF50">
    <property type="entry name" value="ANKYRIN REPEAT AND SOCS BOX PROTEIN 2"/>
    <property type="match status" value="1"/>
</dbReference>
<dbReference type="SMART" id="SM00248">
    <property type="entry name" value="ANK"/>
    <property type="match status" value="4"/>
</dbReference>
<proteinExistence type="predicted"/>
<evidence type="ECO:0000313" key="4">
    <source>
        <dbReference type="EMBL" id="KAK3485228.1"/>
    </source>
</evidence>
<evidence type="ECO:0000256" key="2">
    <source>
        <dbReference type="ARBA" id="ARBA00023043"/>
    </source>
</evidence>
<comment type="caution">
    <text evidence="4">The sequence shown here is derived from an EMBL/GenBank/DDBJ whole genome shotgun (WGS) entry which is preliminary data.</text>
</comment>
<dbReference type="PROSITE" id="PS50297">
    <property type="entry name" value="ANK_REP_REGION"/>
    <property type="match status" value="1"/>
</dbReference>